<keyword evidence="6" id="KW-1133">Transmembrane helix</keyword>
<reference evidence="15 16" key="1">
    <citation type="submission" date="2019-07" db="EMBL/GenBank/DDBJ databases">
        <title>Chromosome genome assembly for large yellow croaker.</title>
        <authorList>
            <person name="Xiao S."/>
        </authorList>
    </citation>
    <scope>NUCLEOTIDE SEQUENCE [LARGE SCALE GENOMIC DNA]</scope>
    <source>
        <strain evidence="15">JMULYC20181020</strain>
        <tissue evidence="15">Muscle</tissue>
    </source>
</reference>
<dbReference type="Pfam" id="PF07654">
    <property type="entry name" value="C1-set"/>
    <property type="match status" value="1"/>
</dbReference>
<evidence type="ECO:0000256" key="8">
    <source>
        <dbReference type="ARBA" id="ARBA00023136"/>
    </source>
</evidence>
<feature type="chain" id="PRO_5026304383" evidence="13">
    <location>
        <begin position="18"/>
        <end position="240"/>
    </location>
</feature>
<evidence type="ECO:0000256" key="1">
    <source>
        <dbReference type="ARBA" id="ARBA00004479"/>
    </source>
</evidence>
<evidence type="ECO:0000256" key="13">
    <source>
        <dbReference type="SAM" id="SignalP"/>
    </source>
</evidence>
<comment type="caution">
    <text evidence="15">The sequence shown here is derived from an EMBL/GenBank/DDBJ whole genome shotgun (WGS) entry which is preliminary data.</text>
</comment>
<keyword evidence="12" id="KW-0393">Immunoglobulin domain</keyword>
<dbReference type="Gene3D" id="3.10.320.10">
    <property type="entry name" value="Class II Histocompatibility Antigen, M Beta Chain, Chain B, domain 1"/>
    <property type="match status" value="1"/>
</dbReference>
<feature type="domain" description="Ig-like" evidence="14">
    <location>
        <begin position="109"/>
        <end position="197"/>
    </location>
</feature>
<dbReference type="InterPro" id="IPR013783">
    <property type="entry name" value="Ig-like_fold"/>
</dbReference>
<accession>A0A6G0IB85</accession>
<evidence type="ECO:0000256" key="3">
    <source>
        <dbReference type="ARBA" id="ARBA00022692"/>
    </source>
</evidence>
<dbReference type="KEGG" id="lco:104923075"/>
<dbReference type="AlphaFoldDB" id="A0A6G0IB85"/>
<gene>
    <name evidence="15" type="ORF">D5F01_LYC12664</name>
</gene>
<evidence type="ECO:0000256" key="12">
    <source>
        <dbReference type="ARBA" id="ARBA00023319"/>
    </source>
</evidence>
<dbReference type="SMART" id="SM00407">
    <property type="entry name" value="IGc1"/>
    <property type="match status" value="1"/>
</dbReference>
<dbReference type="InterPro" id="IPR003006">
    <property type="entry name" value="Ig/MHC_CS"/>
</dbReference>
<dbReference type="PROSITE" id="PS00290">
    <property type="entry name" value="IG_MHC"/>
    <property type="match status" value="1"/>
</dbReference>
<evidence type="ECO:0000256" key="4">
    <source>
        <dbReference type="ARBA" id="ARBA00022729"/>
    </source>
</evidence>
<dbReference type="GO" id="GO:0042613">
    <property type="term" value="C:MHC class II protein complex"/>
    <property type="evidence" value="ECO:0007669"/>
    <property type="project" value="UniProtKB-KW"/>
</dbReference>
<dbReference type="Proteomes" id="UP000424527">
    <property type="component" value="Unassembled WGS sequence"/>
</dbReference>
<dbReference type="PANTHER" id="PTHR19944:SF86">
    <property type="entry name" value="HLA CLASS II HISTOCOMPATIBILITY ANTIGEN, DR ALPHA CHAIN"/>
    <property type="match status" value="1"/>
</dbReference>
<dbReference type="InterPro" id="IPR003597">
    <property type="entry name" value="Ig_C1-set"/>
</dbReference>
<evidence type="ECO:0000259" key="14">
    <source>
        <dbReference type="PROSITE" id="PS50835"/>
    </source>
</evidence>
<keyword evidence="5" id="KW-0391">Immunity</keyword>
<evidence type="ECO:0000256" key="2">
    <source>
        <dbReference type="ARBA" id="ARBA00007394"/>
    </source>
</evidence>
<keyword evidence="8" id="KW-0472">Membrane</keyword>
<dbReference type="PANTHER" id="PTHR19944">
    <property type="entry name" value="MHC CLASS II-RELATED"/>
    <property type="match status" value="1"/>
</dbReference>
<comment type="subcellular location">
    <subcellularLocation>
        <location evidence="1">Membrane</location>
        <topology evidence="1">Single-pass type I membrane protein</topology>
    </subcellularLocation>
</comment>
<evidence type="ECO:0000313" key="15">
    <source>
        <dbReference type="EMBL" id="KAE8288788.1"/>
    </source>
</evidence>
<dbReference type="InterPro" id="IPR050160">
    <property type="entry name" value="MHC/Immunoglobulin"/>
</dbReference>
<feature type="signal peptide" evidence="13">
    <location>
        <begin position="1"/>
        <end position="17"/>
    </location>
</feature>
<proteinExistence type="inferred from homology"/>
<dbReference type="InterPro" id="IPR001003">
    <property type="entry name" value="MHC_II_a_N"/>
</dbReference>
<dbReference type="GO" id="GO:0002250">
    <property type="term" value="P:adaptive immune response"/>
    <property type="evidence" value="ECO:0007669"/>
    <property type="project" value="UniProtKB-KW"/>
</dbReference>
<comment type="similarity">
    <text evidence="2">Belongs to the MHC class II family.</text>
</comment>
<dbReference type="InterPro" id="IPR036179">
    <property type="entry name" value="Ig-like_dom_sf"/>
</dbReference>
<protein>
    <submittedName>
        <fullName evidence="15">H-2 class II histocompatibility antigen, E-D alpha chain</fullName>
    </submittedName>
</protein>
<evidence type="ECO:0000313" key="16">
    <source>
        <dbReference type="Proteomes" id="UP000424527"/>
    </source>
</evidence>
<dbReference type="GO" id="GO:0002504">
    <property type="term" value="P:antigen processing and presentation of peptide or polysaccharide antigen via MHC class II"/>
    <property type="evidence" value="ECO:0007669"/>
    <property type="project" value="UniProtKB-KW"/>
</dbReference>
<keyword evidence="10" id="KW-0325">Glycoprotein</keyword>
<keyword evidence="9" id="KW-1015">Disulfide bond</keyword>
<dbReference type="EMBL" id="REGW02000012">
    <property type="protein sequence ID" value="KAE8288788.1"/>
    <property type="molecule type" value="Genomic_DNA"/>
</dbReference>
<organism evidence="15 16">
    <name type="scientific">Larimichthys crocea</name>
    <name type="common">Large yellow croaker</name>
    <name type="synonym">Pseudosciaena crocea</name>
    <dbReference type="NCBI Taxonomy" id="215358"/>
    <lineage>
        <taxon>Eukaryota</taxon>
        <taxon>Metazoa</taxon>
        <taxon>Chordata</taxon>
        <taxon>Craniata</taxon>
        <taxon>Vertebrata</taxon>
        <taxon>Euteleostomi</taxon>
        <taxon>Actinopterygii</taxon>
        <taxon>Neopterygii</taxon>
        <taxon>Teleostei</taxon>
        <taxon>Neoteleostei</taxon>
        <taxon>Acanthomorphata</taxon>
        <taxon>Eupercaria</taxon>
        <taxon>Sciaenidae</taxon>
        <taxon>Larimichthys</taxon>
    </lineage>
</organism>
<keyword evidence="16" id="KW-1185">Reference proteome</keyword>
<evidence type="ECO:0000256" key="9">
    <source>
        <dbReference type="ARBA" id="ARBA00023157"/>
    </source>
</evidence>
<dbReference type="PROSITE" id="PS50835">
    <property type="entry name" value="IG_LIKE"/>
    <property type="match status" value="1"/>
</dbReference>
<sequence>MKCSAIILLLNIFSAFSQFPHDITYMVGCFENGTTEIQYQFDSEEVLHVDFKRQTVVFSLPRIITAQAEKIFADMHVYRNALKAKRVCAAFEAFLKAEKMHPAEEKDMPRSVLYPAEEIQLGVKNKLICLVNNFYPPDINVSWTRNDRPVSEGVSLSRYYPNNDQTFRQFASLTFTPREGDIYSCTVEHSALDRPITRIWDHELSQKSLGPDIFCGVGLTLGLLGVAAGTFLMVKGCHGQ</sequence>
<keyword evidence="11" id="KW-0491">MHC II</keyword>
<evidence type="ECO:0000256" key="5">
    <source>
        <dbReference type="ARBA" id="ARBA00022859"/>
    </source>
</evidence>
<keyword evidence="7" id="KW-1064">Adaptive immunity</keyword>
<dbReference type="Gene3D" id="2.60.40.10">
    <property type="entry name" value="Immunoglobulins"/>
    <property type="match status" value="1"/>
</dbReference>
<dbReference type="InterPro" id="IPR011162">
    <property type="entry name" value="MHC_I/II-like_Ag-recog"/>
</dbReference>
<keyword evidence="4 13" id="KW-0732">Signal</keyword>
<dbReference type="CDD" id="cd05767">
    <property type="entry name" value="IgC1_MHC_II_alpha"/>
    <property type="match status" value="1"/>
</dbReference>
<evidence type="ECO:0000256" key="7">
    <source>
        <dbReference type="ARBA" id="ARBA00023130"/>
    </source>
</evidence>
<evidence type="ECO:0000256" key="6">
    <source>
        <dbReference type="ARBA" id="ARBA00022989"/>
    </source>
</evidence>
<evidence type="ECO:0000256" key="10">
    <source>
        <dbReference type="ARBA" id="ARBA00023180"/>
    </source>
</evidence>
<dbReference type="OrthoDB" id="8935021at2759"/>
<dbReference type="InterPro" id="IPR007110">
    <property type="entry name" value="Ig-like_dom"/>
</dbReference>
<keyword evidence="3" id="KW-0812">Transmembrane</keyword>
<dbReference type="SUPFAM" id="SSF54452">
    <property type="entry name" value="MHC antigen-recognition domain"/>
    <property type="match status" value="1"/>
</dbReference>
<dbReference type="InterPro" id="IPR014745">
    <property type="entry name" value="MHC_II_a/b_N"/>
</dbReference>
<dbReference type="Pfam" id="PF00993">
    <property type="entry name" value="MHC_II_alpha"/>
    <property type="match status" value="1"/>
</dbReference>
<dbReference type="SUPFAM" id="SSF48726">
    <property type="entry name" value="Immunoglobulin"/>
    <property type="match status" value="1"/>
</dbReference>
<name>A0A6G0IB85_LARCR</name>
<evidence type="ECO:0000256" key="11">
    <source>
        <dbReference type="ARBA" id="ARBA00023182"/>
    </source>
</evidence>